<evidence type="ECO:0000313" key="13">
    <source>
        <dbReference type="Proteomes" id="UP000018837"/>
    </source>
</evidence>
<evidence type="ECO:0000256" key="3">
    <source>
        <dbReference type="ARBA" id="ARBA00022670"/>
    </source>
</evidence>
<keyword evidence="6" id="KW-0862">Zinc</keyword>
<dbReference type="InterPro" id="IPR001431">
    <property type="entry name" value="Pept_M16_Zn_BS"/>
</dbReference>
<organism evidence="12 13">
    <name type="scientific">Tannerella sp. oral taxon BU063 isolate Cell 2</name>
    <dbReference type="NCBI Taxonomy" id="1411148"/>
    <lineage>
        <taxon>Bacteria</taxon>
        <taxon>Pseudomonadati</taxon>
        <taxon>Bacteroidota</taxon>
        <taxon>Bacteroidia</taxon>
        <taxon>Bacteroidales</taxon>
        <taxon>Tannerellaceae</taxon>
        <taxon>Tannerella</taxon>
    </lineage>
</organism>
<dbReference type="InterPro" id="IPR011765">
    <property type="entry name" value="Pept_M16_N"/>
</dbReference>
<keyword evidence="9" id="KW-0732">Signal</keyword>
<evidence type="ECO:0000259" key="11">
    <source>
        <dbReference type="Pfam" id="PF05193"/>
    </source>
</evidence>
<feature type="domain" description="Peptidase M16 N-terminal" evidence="10">
    <location>
        <begin position="53"/>
        <end position="174"/>
    </location>
</feature>
<feature type="domain" description="Peptidase M16 C-terminal" evidence="11">
    <location>
        <begin position="694"/>
        <end position="873"/>
    </location>
</feature>
<dbReference type="GO" id="GO:0006508">
    <property type="term" value="P:proteolysis"/>
    <property type="evidence" value="ECO:0007669"/>
    <property type="project" value="UniProtKB-KW"/>
</dbReference>
<dbReference type="SUPFAM" id="SSF63411">
    <property type="entry name" value="LuxS/MPP-like metallohydrolase"/>
    <property type="match status" value="4"/>
</dbReference>
<dbReference type="InterPro" id="IPR007863">
    <property type="entry name" value="Peptidase_M16_C"/>
</dbReference>
<comment type="caution">
    <text evidence="12">The sequence shown here is derived from an EMBL/GenBank/DDBJ whole genome shotgun (WGS) entry which is preliminary data.</text>
</comment>
<dbReference type="AlphaFoldDB" id="W2C4Q9"/>
<dbReference type="GO" id="GO:0004222">
    <property type="term" value="F:metalloendopeptidase activity"/>
    <property type="evidence" value="ECO:0007669"/>
    <property type="project" value="InterPro"/>
</dbReference>
<proteinExistence type="inferred from homology"/>
<dbReference type="GO" id="GO:0046872">
    <property type="term" value="F:metal ion binding"/>
    <property type="evidence" value="ECO:0007669"/>
    <property type="project" value="UniProtKB-KW"/>
</dbReference>
<dbReference type="Gene3D" id="3.30.830.10">
    <property type="entry name" value="Metalloenzyme, LuxS/M16 peptidase-like"/>
    <property type="match status" value="4"/>
</dbReference>
<evidence type="ECO:0000256" key="1">
    <source>
        <dbReference type="ARBA" id="ARBA00001947"/>
    </source>
</evidence>
<dbReference type="PATRIC" id="fig|1411148.3.peg.1499"/>
<gene>
    <name evidence="12" type="ORF">N425_09445</name>
</gene>
<dbReference type="PANTHER" id="PTHR43690">
    <property type="entry name" value="NARDILYSIN"/>
    <property type="match status" value="1"/>
</dbReference>
<protein>
    <submittedName>
        <fullName evidence="12">Peptidase M16</fullName>
    </submittedName>
</protein>
<evidence type="ECO:0000256" key="7">
    <source>
        <dbReference type="ARBA" id="ARBA00023049"/>
    </source>
</evidence>
<feature type="domain" description="Peptidase M16 C-terminal" evidence="11">
    <location>
        <begin position="212"/>
        <end position="395"/>
    </location>
</feature>
<dbReference type="Pfam" id="PF00675">
    <property type="entry name" value="Peptidase_M16"/>
    <property type="match status" value="1"/>
</dbReference>
<accession>W2C4Q9</accession>
<dbReference type="InterPro" id="IPR011249">
    <property type="entry name" value="Metalloenz_LuxS/M16"/>
</dbReference>
<comment type="similarity">
    <text evidence="2 8">Belongs to the peptidase M16 family.</text>
</comment>
<keyword evidence="7" id="KW-0482">Metalloprotease</keyword>
<keyword evidence="3" id="KW-0645">Protease</keyword>
<dbReference type="PANTHER" id="PTHR43690:SF34">
    <property type="entry name" value="ZINC PROTEASE PQQL-LIKE"/>
    <property type="match status" value="1"/>
</dbReference>
<feature type="chain" id="PRO_5004813409" evidence="9">
    <location>
        <begin position="23"/>
        <end position="940"/>
    </location>
</feature>
<dbReference type="Proteomes" id="UP000018837">
    <property type="component" value="Unassembled WGS sequence"/>
</dbReference>
<feature type="signal peptide" evidence="9">
    <location>
        <begin position="1"/>
        <end position="22"/>
    </location>
</feature>
<name>W2C4Q9_9BACT</name>
<evidence type="ECO:0000256" key="6">
    <source>
        <dbReference type="ARBA" id="ARBA00022833"/>
    </source>
</evidence>
<reference evidence="12 13" key="1">
    <citation type="submission" date="2013-11" db="EMBL/GenBank/DDBJ databases">
        <title>Single cell genomics of uncultured Tannerella BU063 (oral taxon 286).</title>
        <authorList>
            <person name="Beall C.J."/>
            <person name="Campbell A.G."/>
            <person name="Griffen A.L."/>
            <person name="Podar M."/>
            <person name="Leys E.J."/>
        </authorList>
    </citation>
    <scope>NUCLEOTIDE SEQUENCE [LARGE SCALE GENOMIC DNA]</scope>
    <source>
        <strain evidence="12">Cell 2</strain>
    </source>
</reference>
<sequence>MKMQFKHMLLGLTVLCFTATKAQQMPTVPVDKQVRIGHLENGLTYYIRANKLPENRANFYIVQRVGSILEEENQRGLAHFLEHMAFHGSKHFPEDQTGSGIISYLETIGVKFGRNLNAYTGMDETVYNIDDVPTDRRGAVDSCLLILHDWSNSLFLRDKDIDKERKVIHEEWRTRRSASSRLIDSIAPVIFAGSKYAERMPIGLMSVVDHFKPKELRDYYHKWYRPDLQAIIIVGDFDAEQVEKDVKRIFGSIPKPVNPAERVYEKIPDNEAPAVAVVTDKEQPTGYFMVSYKRDALPKEQKTVIDYLVYDFATDMIDRMLTDRFQEMMQNQNPPFAYARASNGSFFGVATTDAMQLAGVIKPGQADTTLLTLLREAKRVHDFGFTPSEYERAKADWLSDIEKLYNERDKQKNNYYVQQYVEHFLLGEPIPSLEEYYQIMSQVVPSVPLEAINQLAAEFISDNNRAVVLMGNEEQRPTYPTPDRIRKIIAQVDGEHLTAYADKSINEPLIATLPTKGKITKEEKLTDRGVTVWTLSNGARVAVKKTDFKKDEILLAGFAYGGKSLMDPRYAAEQKLMDDASSVGGLGKFSATDLKKVLAGKNADVSASISEYNQSVGGRSSVKDLETLMQLLYLQFTAVRKDETAYAALATRLKGILPMLANNPDYAFNDSVMMAIYKGNPLMRIPTVKEIEAVNYDKLLDLFRARLANAADYTFTFVGNVDEAALRPLVEQYVASLPSNGKPSKAFNKDYLPVRKGQFENHFSRQLETEKATTSIYYSGDMAYTADNLIRLSALEQLFNMEFVDKIREKLGGTYGVSVSSNAQKLPTEGFSLQFQYDCAPDRRVELTNAMNQVSERMRKTGPDAVMLSKVKEYMLKQHADNLKENGYTLRATWRYLVFGIDLNADYEKKVNALTIESVRDFANQLLSQGNRIEVSMSSK</sequence>
<comment type="cofactor">
    <cofactor evidence="1">
        <name>Zn(2+)</name>
        <dbReference type="ChEBI" id="CHEBI:29105"/>
    </cofactor>
</comment>
<evidence type="ECO:0000256" key="4">
    <source>
        <dbReference type="ARBA" id="ARBA00022723"/>
    </source>
</evidence>
<keyword evidence="5" id="KW-0378">Hydrolase</keyword>
<evidence type="ECO:0000256" key="5">
    <source>
        <dbReference type="ARBA" id="ARBA00022801"/>
    </source>
</evidence>
<dbReference type="EMBL" id="AYUF01000481">
    <property type="protein sequence ID" value="ETK01441.1"/>
    <property type="molecule type" value="Genomic_DNA"/>
</dbReference>
<evidence type="ECO:0000313" key="12">
    <source>
        <dbReference type="EMBL" id="ETK01441.1"/>
    </source>
</evidence>
<dbReference type="InterPro" id="IPR050626">
    <property type="entry name" value="Peptidase_M16"/>
</dbReference>
<dbReference type="Pfam" id="PF05193">
    <property type="entry name" value="Peptidase_M16_C"/>
    <property type="match status" value="2"/>
</dbReference>
<evidence type="ECO:0000259" key="10">
    <source>
        <dbReference type="Pfam" id="PF00675"/>
    </source>
</evidence>
<keyword evidence="4" id="KW-0479">Metal-binding</keyword>
<evidence type="ECO:0000256" key="9">
    <source>
        <dbReference type="SAM" id="SignalP"/>
    </source>
</evidence>
<evidence type="ECO:0000256" key="2">
    <source>
        <dbReference type="ARBA" id="ARBA00007261"/>
    </source>
</evidence>
<evidence type="ECO:0000256" key="8">
    <source>
        <dbReference type="RuleBase" id="RU004447"/>
    </source>
</evidence>
<dbReference type="PROSITE" id="PS00143">
    <property type="entry name" value="INSULINASE"/>
    <property type="match status" value="1"/>
</dbReference>